<sequence>MLKMKIISVRELDLTCPFFVRFIDYGHEDIGGEFEEDIKLNLLLRKYESIVDENQAIEEFNKWCLVNSNRNFKLKPILYREQVICKMN</sequence>
<organism evidence="1 2">
    <name type="scientific">Candidatus Yanofskybacteria bacterium RIFCSPHIGHO2_01_FULL_41_26</name>
    <dbReference type="NCBI Taxonomy" id="1802661"/>
    <lineage>
        <taxon>Bacteria</taxon>
        <taxon>Candidatus Yanofskyibacteriota</taxon>
    </lineage>
</organism>
<accession>A0A1F8EBJ4</accession>
<evidence type="ECO:0000313" key="2">
    <source>
        <dbReference type="Proteomes" id="UP000176893"/>
    </source>
</evidence>
<protein>
    <submittedName>
        <fullName evidence="1">Uncharacterized protein</fullName>
    </submittedName>
</protein>
<evidence type="ECO:0000313" key="1">
    <source>
        <dbReference type="EMBL" id="OGM98274.1"/>
    </source>
</evidence>
<comment type="caution">
    <text evidence="1">The sequence shown here is derived from an EMBL/GenBank/DDBJ whole genome shotgun (WGS) entry which is preliminary data.</text>
</comment>
<reference evidence="1 2" key="1">
    <citation type="journal article" date="2016" name="Nat. Commun.">
        <title>Thousands of microbial genomes shed light on interconnected biogeochemical processes in an aquifer system.</title>
        <authorList>
            <person name="Anantharaman K."/>
            <person name="Brown C.T."/>
            <person name="Hug L.A."/>
            <person name="Sharon I."/>
            <person name="Castelle C.J."/>
            <person name="Probst A.J."/>
            <person name="Thomas B.C."/>
            <person name="Singh A."/>
            <person name="Wilkins M.J."/>
            <person name="Karaoz U."/>
            <person name="Brodie E.L."/>
            <person name="Williams K.H."/>
            <person name="Hubbard S.S."/>
            <person name="Banfield J.F."/>
        </authorList>
    </citation>
    <scope>NUCLEOTIDE SEQUENCE [LARGE SCALE GENOMIC DNA]</scope>
</reference>
<dbReference type="Proteomes" id="UP000176893">
    <property type="component" value="Unassembled WGS sequence"/>
</dbReference>
<proteinExistence type="predicted"/>
<dbReference type="EMBL" id="MGJB01000017">
    <property type="protein sequence ID" value="OGM98274.1"/>
    <property type="molecule type" value="Genomic_DNA"/>
</dbReference>
<gene>
    <name evidence="1" type="ORF">A2649_03210</name>
</gene>
<dbReference type="AlphaFoldDB" id="A0A1F8EBJ4"/>
<name>A0A1F8EBJ4_9BACT</name>